<keyword evidence="2 4" id="KW-0819">tRNA processing</keyword>
<dbReference type="Proteomes" id="UP000332933">
    <property type="component" value="Unassembled WGS sequence"/>
</dbReference>
<comment type="similarity">
    <text evidence="1 4">Belongs to the tRNA pseudouridine synthase TruA family.</text>
</comment>
<dbReference type="Pfam" id="PF01416">
    <property type="entry name" value="PseudoU_synth_1"/>
    <property type="match status" value="1"/>
</dbReference>
<dbReference type="OrthoDB" id="271910at2759"/>
<accession>A0A485L4C9</accession>
<feature type="domain" description="Pseudouridine synthase I TruA alpha/beta" evidence="5">
    <location>
        <begin position="177"/>
        <end position="298"/>
    </location>
</feature>
<dbReference type="HAMAP" id="MF_00171">
    <property type="entry name" value="TruA"/>
    <property type="match status" value="1"/>
</dbReference>
<evidence type="ECO:0000259" key="5">
    <source>
        <dbReference type="Pfam" id="PF01416"/>
    </source>
</evidence>
<dbReference type="AlphaFoldDB" id="A0A485L4C9"/>
<proteinExistence type="inferred from homology"/>
<organism evidence="7 8">
    <name type="scientific">Aphanomyces stellatus</name>
    <dbReference type="NCBI Taxonomy" id="120398"/>
    <lineage>
        <taxon>Eukaryota</taxon>
        <taxon>Sar</taxon>
        <taxon>Stramenopiles</taxon>
        <taxon>Oomycota</taxon>
        <taxon>Saprolegniomycetes</taxon>
        <taxon>Saprolegniales</taxon>
        <taxon>Verrucalvaceae</taxon>
        <taxon>Aphanomyces</taxon>
    </lineage>
</organism>
<dbReference type="Gene3D" id="3.30.70.580">
    <property type="entry name" value="Pseudouridine synthase I, catalytic domain, N-terminal subdomain"/>
    <property type="match status" value="1"/>
</dbReference>
<gene>
    <name evidence="7" type="primary">Aste57867_15178</name>
    <name evidence="6" type="ORF">As57867_015122</name>
    <name evidence="7" type="ORF">ASTE57867_15178</name>
</gene>
<dbReference type="EC" id="5.4.99.12" evidence="4"/>
<evidence type="ECO:0000313" key="7">
    <source>
        <dbReference type="EMBL" id="VFT91987.1"/>
    </source>
</evidence>
<evidence type="ECO:0000313" key="6">
    <source>
        <dbReference type="EMBL" id="KAF0693904.1"/>
    </source>
</evidence>
<name>A0A485L4C9_9STRA</name>
<dbReference type="PANTHER" id="PTHR11142:SF0">
    <property type="entry name" value="TRNA PSEUDOURIDINE SYNTHASE-LIKE 1"/>
    <property type="match status" value="1"/>
</dbReference>
<evidence type="ECO:0000256" key="1">
    <source>
        <dbReference type="ARBA" id="ARBA00009375"/>
    </source>
</evidence>
<reference evidence="7 8" key="1">
    <citation type="submission" date="2019-03" db="EMBL/GenBank/DDBJ databases">
        <authorList>
            <person name="Gaulin E."/>
            <person name="Dumas B."/>
        </authorList>
    </citation>
    <scope>NUCLEOTIDE SEQUENCE [LARGE SCALE GENOMIC DNA]</scope>
    <source>
        <strain evidence="7">CBS 568.67</strain>
    </source>
</reference>
<keyword evidence="8" id="KW-1185">Reference proteome</keyword>
<dbReference type="GO" id="GO:0160147">
    <property type="term" value="F:tRNA pseudouridine(38-40) synthase activity"/>
    <property type="evidence" value="ECO:0007669"/>
    <property type="project" value="UniProtKB-EC"/>
</dbReference>
<reference evidence="6" key="2">
    <citation type="submission" date="2019-06" db="EMBL/GenBank/DDBJ databases">
        <title>Genomics analysis of Aphanomyces spp. identifies a new class of oomycete effector associated with host adaptation.</title>
        <authorList>
            <person name="Gaulin E."/>
        </authorList>
    </citation>
    <scope>NUCLEOTIDE SEQUENCE</scope>
    <source>
        <strain evidence="6">CBS 578.67</strain>
    </source>
</reference>
<dbReference type="InterPro" id="IPR020095">
    <property type="entry name" value="PsdUridine_synth_TruA_C"/>
</dbReference>
<dbReference type="InterPro" id="IPR001406">
    <property type="entry name" value="PsdUridine_synth_TruA"/>
</dbReference>
<dbReference type="PANTHER" id="PTHR11142">
    <property type="entry name" value="PSEUDOURIDYLATE SYNTHASE"/>
    <property type="match status" value="1"/>
</dbReference>
<keyword evidence="3 4" id="KW-0413">Isomerase</keyword>
<dbReference type="EMBL" id="CAADRA010005654">
    <property type="protein sequence ID" value="VFT91987.1"/>
    <property type="molecule type" value="Genomic_DNA"/>
</dbReference>
<dbReference type="GO" id="GO:0003723">
    <property type="term" value="F:RNA binding"/>
    <property type="evidence" value="ECO:0007669"/>
    <property type="project" value="InterPro"/>
</dbReference>
<evidence type="ECO:0000256" key="4">
    <source>
        <dbReference type="RuleBase" id="RU003792"/>
    </source>
</evidence>
<dbReference type="GO" id="GO:0031119">
    <property type="term" value="P:tRNA pseudouridine synthesis"/>
    <property type="evidence" value="ECO:0007669"/>
    <property type="project" value="TreeGrafter"/>
</dbReference>
<dbReference type="Gene3D" id="3.30.70.660">
    <property type="entry name" value="Pseudouridine synthase I, catalytic domain, C-terminal subdomain"/>
    <property type="match status" value="1"/>
</dbReference>
<comment type="catalytic activity">
    <reaction evidence="4">
        <text>uridine(38/39/40) in tRNA = pseudouridine(38/39/40) in tRNA</text>
        <dbReference type="Rhea" id="RHEA:22376"/>
        <dbReference type="Rhea" id="RHEA-COMP:10085"/>
        <dbReference type="Rhea" id="RHEA-COMP:10087"/>
        <dbReference type="ChEBI" id="CHEBI:65314"/>
        <dbReference type="ChEBI" id="CHEBI:65315"/>
        <dbReference type="EC" id="5.4.99.12"/>
    </reaction>
</comment>
<evidence type="ECO:0000313" key="8">
    <source>
        <dbReference type="Proteomes" id="UP000332933"/>
    </source>
</evidence>
<protein>
    <recommendedName>
        <fullName evidence="4">tRNA pseudouridine synthase</fullName>
        <ecNumber evidence="4">5.4.99.12</ecNumber>
    </recommendedName>
</protein>
<evidence type="ECO:0000256" key="2">
    <source>
        <dbReference type="ARBA" id="ARBA00022694"/>
    </source>
</evidence>
<evidence type="ECO:0000256" key="3">
    <source>
        <dbReference type="ARBA" id="ARBA00023235"/>
    </source>
</evidence>
<sequence length="321" mass="35859">MDCATSSVEPPAVLPQQPLDTRMKFLLMVSYYGRGYVGWQRQSARDSERLVSVQDVMEAAVSSQFFRNEKINVTSVSRTDSGTNALQQYCTFVLDRRAVPWTTDEMRTLLNAVLPESIRVQTLVVLDPVVARRRTKSTCKKYIYYIEQGPRPSAASMHTAWFIGKHLNLPAMRAALALVTGTFDFRVFSQGLQKDIFAGLNTTRTILEARVVARRSVDFSLDVAVAGTGVEIDDPEDTTQSFYVCVEITGNGFLRHMVRRIMGTLRPIGEGRLPPEVMLEVLAGRQEPGPSVPSRGLWLHQSWMTQSAFDAESAVGEDDDE</sequence>
<dbReference type="InterPro" id="IPR020097">
    <property type="entry name" value="PsdUridine_synth_TruA_a/b_dom"/>
</dbReference>
<dbReference type="SUPFAM" id="SSF55120">
    <property type="entry name" value="Pseudouridine synthase"/>
    <property type="match status" value="1"/>
</dbReference>
<dbReference type="InterPro" id="IPR020103">
    <property type="entry name" value="PsdUridine_synth_cat_dom_sf"/>
</dbReference>
<dbReference type="EMBL" id="VJMH01005633">
    <property type="protein sequence ID" value="KAF0693904.1"/>
    <property type="molecule type" value="Genomic_DNA"/>
</dbReference>
<dbReference type="InterPro" id="IPR020094">
    <property type="entry name" value="TruA/RsuA/RluB/E/F_N"/>
</dbReference>